<organism evidence="2 3">
    <name type="scientific">Halorubrum tibetense</name>
    <dbReference type="NCBI Taxonomy" id="175631"/>
    <lineage>
        <taxon>Archaea</taxon>
        <taxon>Methanobacteriati</taxon>
        <taxon>Methanobacteriota</taxon>
        <taxon>Stenosarchaea group</taxon>
        <taxon>Halobacteria</taxon>
        <taxon>Halobacteriales</taxon>
        <taxon>Haloferacaceae</taxon>
        <taxon>Halorubrum</taxon>
    </lineage>
</organism>
<accession>A0ABD5SB92</accession>
<dbReference type="EMBL" id="JBHSWW010000155">
    <property type="protein sequence ID" value="MFC6753869.1"/>
    <property type="molecule type" value="Genomic_DNA"/>
</dbReference>
<dbReference type="PROSITE" id="PS51318">
    <property type="entry name" value="TAT"/>
    <property type="match status" value="1"/>
</dbReference>
<protein>
    <submittedName>
        <fullName evidence="2">Uncharacterized protein</fullName>
    </submittedName>
</protein>
<evidence type="ECO:0000256" key="1">
    <source>
        <dbReference type="SAM" id="MobiDB-lite"/>
    </source>
</evidence>
<evidence type="ECO:0000313" key="2">
    <source>
        <dbReference type="EMBL" id="MFC6753869.1"/>
    </source>
</evidence>
<sequence length="214" mass="21704">MELSRRGILAGLGVAGGVASVGFVGAATVADGGALDDGTGDDSDGDDGGSGTADSDTASVPVDPDAPFEARLVPADGNGTDDDTDDTDGTDDTDDAPFLFDASDLDRVQAAAGDGDDSDEHLVYVSLSDDGRADFRDRLADAGATAEPERFAVSMTLADDEVRRVDLDAPTVAALTDEEWGGVLELPFGTEPVAQDVYKSLAAADADPEAEESG</sequence>
<dbReference type="Proteomes" id="UP001596442">
    <property type="component" value="Unassembled WGS sequence"/>
</dbReference>
<comment type="caution">
    <text evidence="2">The sequence shown here is derived from an EMBL/GenBank/DDBJ whole genome shotgun (WGS) entry which is preliminary data.</text>
</comment>
<dbReference type="InterPro" id="IPR006311">
    <property type="entry name" value="TAT_signal"/>
</dbReference>
<reference evidence="2 3" key="1">
    <citation type="journal article" date="2019" name="Int. J. Syst. Evol. Microbiol.">
        <title>The Global Catalogue of Microorganisms (GCM) 10K type strain sequencing project: providing services to taxonomists for standard genome sequencing and annotation.</title>
        <authorList>
            <consortium name="The Broad Institute Genomics Platform"/>
            <consortium name="The Broad Institute Genome Sequencing Center for Infectious Disease"/>
            <person name="Wu L."/>
            <person name="Ma J."/>
        </authorList>
    </citation>
    <scope>NUCLEOTIDE SEQUENCE [LARGE SCALE GENOMIC DNA]</scope>
    <source>
        <strain evidence="2 3">CGMCC 1.3239</strain>
    </source>
</reference>
<dbReference type="AlphaFoldDB" id="A0ABD5SB92"/>
<gene>
    <name evidence="2" type="ORF">ACFQEU_10395</name>
</gene>
<proteinExistence type="predicted"/>
<evidence type="ECO:0000313" key="3">
    <source>
        <dbReference type="Proteomes" id="UP001596442"/>
    </source>
</evidence>
<name>A0ABD5SB92_9EURY</name>
<dbReference type="RefSeq" id="WP_379781860.1">
    <property type="nucleotide sequence ID" value="NZ_JBHSWW010000155.1"/>
</dbReference>
<feature type="compositionally biased region" description="Acidic residues" evidence="1">
    <location>
        <begin position="79"/>
        <end position="95"/>
    </location>
</feature>
<keyword evidence="3" id="KW-1185">Reference proteome</keyword>
<feature type="compositionally biased region" description="Acidic residues" evidence="1">
    <location>
        <begin position="38"/>
        <end position="47"/>
    </location>
</feature>
<feature type="region of interest" description="Disordered" evidence="1">
    <location>
        <begin position="30"/>
        <end position="102"/>
    </location>
</feature>